<name>A0A8S5T5S5_9CAUD</name>
<dbReference type="EMBL" id="BK032750">
    <property type="protein sequence ID" value="DAF58343.1"/>
    <property type="molecule type" value="Genomic_DNA"/>
</dbReference>
<reference evidence="2" key="1">
    <citation type="journal article" date="2021" name="Proc. Natl. Acad. Sci. U.S.A.">
        <title>A Catalog of Tens of Thousands of Viruses from Human Metagenomes Reveals Hidden Associations with Chronic Diseases.</title>
        <authorList>
            <person name="Tisza M.J."/>
            <person name="Buck C.B."/>
        </authorList>
    </citation>
    <scope>NUCLEOTIDE SEQUENCE</scope>
    <source>
        <strain evidence="2">Ct6eX13</strain>
    </source>
</reference>
<feature type="transmembrane region" description="Helical" evidence="1">
    <location>
        <begin position="6"/>
        <end position="28"/>
    </location>
</feature>
<accession>A0A8S5T5S5</accession>
<evidence type="ECO:0000313" key="2">
    <source>
        <dbReference type="EMBL" id="DAF58343.1"/>
    </source>
</evidence>
<keyword evidence="1" id="KW-0812">Transmembrane</keyword>
<keyword evidence="1" id="KW-0472">Membrane</keyword>
<organism evidence="2">
    <name type="scientific">Myoviridae sp. ct6eX13</name>
    <dbReference type="NCBI Taxonomy" id="2827660"/>
    <lineage>
        <taxon>Viruses</taxon>
        <taxon>Duplodnaviria</taxon>
        <taxon>Heunggongvirae</taxon>
        <taxon>Uroviricota</taxon>
        <taxon>Caudoviricetes</taxon>
    </lineage>
</organism>
<protein>
    <submittedName>
        <fullName evidence="2">Holin</fullName>
    </submittedName>
</protein>
<evidence type="ECO:0000256" key="1">
    <source>
        <dbReference type="SAM" id="Phobius"/>
    </source>
</evidence>
<keyword evidence="1" id="KW-1133">Transmembrane helix</keyword>
<sequence>MNNLSWVEIVVSILSGLAVCIPLVVKLVQTVKAAVQEKNWSQVVAIVLDLMQQAEGLFAEGAARKAWVMAGVQSAAKSANFPYDDVAAQKVSEMIDAICAAAKVVNGEVKADAAD</sequence>
<proteinExistence type="predicted"/>